<dbReference type="Gene3D" id="2.130.10.30">
    <property type="entry name" value="Regulator of chromosome condensation 1/beta-lactamase-inhibitor protein II"/>
    <property type="match status" value="1"/>
</dbReference>
<evidence type="ECO:0000313" key="2">
    <source>
        <dbReference type="EMBL" id="PXA04794.1"/>
    </source>
</evidence>
<dbReference type="InterPro" id="IPR013783">
    <property type="entry name" value="Ig-like_fold"/>
</dbReference>
<reference evidence="2 3" key="1">
    <citation type="submission" date="2018-05" db="EMBL/GenBank/DDBJ databases">
        <title>Coraliomargarita sinensis sp. nov., isolated from a marine solar saltern.</title>
        <authorList>
            <person name="Zhou L.Y."/>
        </authorList>
    </citation>
    <scope>NUCLEOTIDE SEQUENCE [LARGE SCALE GENOMIC DNA]</scope>
    <source>
        <strain evidence="2 3">WN38</strain>
    </source>
</reference>
<accession>A0A317ZGL7</accession>
<dbReference type="Pfam" id="PF07679">
    <property type="entry name" value="I-set"/>
    <property type="match status" value="1"/>
</dbReference>
<dbReference type="InParanoid" id="A0A317ZGL7"/>
<dbReference type="InterPro" id="IPR003599">
    <property type="entry name" value="Ig_sub"/>
</dbReference>
<comment type="caution">
    <text evidence="2">The sequence shown here is derived from an EMBL/GenBank/DDBJ whole genome shotgun (WGS) entry which is preliminary data.</text>
</comment>
<sequence length="2003" mass="211241">MSRARPFLVPVGRGQISILSRQAMTFLPTILRYLIFSLSAPFATLAAPITVLEDDFESYATGVDTLVYPWSVTEVGSAGVVGSGFGVDDAAGYLGGGVAGSPSACWVRGTAWVEDPTSDNRPIWKASLMIGLRGSTNGQDDPFSVEVYNQDGNRLVQLAFANLGSTFSPFYRSSAEPDAVTSGLGLAENTGYQVELQLDFETNRWSAWIGSTAIVTDQPMAAEGVAANTASLALAWFITNPGTPGDNLVYFDDVRVERISGPYPFIDTPPSGVVAEAGETATFEVQASGEATLSYQWWKDGAPLDGETSAALVISDLDPTDSGSYLVVVSNSRGSVESPPASLSVTAPGSRNLVEWGPAASDSNTMPAGISDWIHVACSQSTASGGLATVGVREDGTVLAWGDGANAQVSALPVGISARHVALGTGHGLAVLRDGGIVGWGDDSYGQATPPTEPDEPGARRVAAGVRHSIALMEDGTLRGWGSNYTPSGWSSSYTGQASPPSGSSFGAIDCGYYHGIALRVGYGGAIETWGSNGSGQLDVPYMSSVKAIAAGAYHNLAVDGNGNVVAWGRNAEGQCDVPVGLTDVISVAAGYNWSAALKSDGTVVTWGGDGSGEASPPGGLSDVRLIAGGGYSAATIFGNPFSPVIASEPEDVTVPFHSPASFSVDAFLPVSQGTPEPYVNLRWHIGESGDFTLPVTGYIGSRSDYSTGKLDEQTDFWVRAYATDDNGDVSTSISSRTATAFMDPVPVVHDWSPPTAIGDGDSATIEIEFGAGSPFSVEWFRDGVSLGAGEVNGFVARLDITGFSELEDAGIYQAVVTNSLGDAASGEIPVELRSGPPDLSVQLLADLETAPQLPNSSTASNFKVAEVNGLKVFSSQSGINESHTYAMDAAGEVTEIRTRAATMLRVVNGSIVGHDYDGLYAISPGDEVPVDLAAVSQVGWIGEIGGVHYFAGRTAEYGNELWRTDGTPDGTEQVVDLYPGPASGFYNSSSNYVRILGDRIFFVGSDAVSGQEPFASDGTAEGTELLADIRAGGGSSQVQIQAVSEDLVMFLATSDATGAEPWVTDGTPGGTFLLSDFRPGSNGTFLNVAGVWNGDFVFSANTGSGTKMYRFGPGMTLPQVMGNHSVSRGKLYPVAGGFLFSGYIENSDAGTELCFSDGTPAGTVLVMDVDTSRYGYVGGSSPNSSDPTFHASVGSRHLFIARMNTSASELWSTDTTSSGTLPLIEFNSGEYSTSIRFASGAPSGIGAVFLLTSDGETGIWTSDGTPTGTVEVAPLVRPDGLSSSVLSFEWIGSLLYLTGNDGSMWTWSPGSDEADWLGQFELATTNNTVSPLTEIDDEVWVYAYDKGAGPEWWKTDGTASSLQQATDLYGASSTASSNPTLLAPLAGGVLFTAESEGSRKLWVTDPVNAEPRLVGDYRPSSVVLHGEHAYFSWIGDSGWDLWRTDGTADGTERVTFRNFEAIREMAAVSSMDGIVFGARPENTSSYYHEPWFCDGTDAGTVAMLEGITEIQIRDPKFDDTREIGGSIVFPVDYWVDVSGGTNYGRGKRMVSWDGGTPVRLVTDPYGTSYQPEPFASDATRVFFRRYDNQTGWEPWVTDGTVAGTGMIKDTVPGSSSSQIEQAVWLDGELFFVNQRTKLWKTDGTAAGTSEVWGGDGNLIRNLTVFRNGLYFTLRDDLWTSNGTAAGTALAVADVGWSYYSDGGFSGMVEFDGALFLYGSIGLVRSTGTTGGTYKIETHRIDEMISSEDRLFLRPGTGWSDVGTELLVLTRAVPEAEIAGSASSTSVGAEGLVLEVDSDDPDLSFQWYQGEVGDRSQPVGEGLASFEPGAGLGWRRFWVSVSADLATTEVGPFDVEGVTELEAWARSIEPASPGGMSPLDLDSDDDGDGLEAILEFALGTDVEVSDAPPEPLRLEWVEVEGIEVLAFVHALRTGQFSGVTYIVEHCGRLGTDPWVPLSDQTSRFTLRTLGPDFEESGLVIGVVRGTEEAGEFYRLNVEPSVIP</sequence>
<organism evidence="2 3">
    <name type="scientific">Coraliomargarita sinensis</name>
    <dbReference type="NCBI Taxonomy" id="2174842"/>
    <lineage>
        <taxon>Bacteria</taxon>
        <taxon>Pseudomonadati</taxon>
        <taxon>Verrucomicrobiota</taxon>
        <taxon>Opitutia</taxon>
        <taxon>Puniceicoccales</taxon>
        <taxon>Coraliomargaritaceae</taxon>
        <taxon>Coraliomargarita</taxon>
    </lineage>
</organism>
<dbReference type="PROSITE" id="PS50835">
    <property type="entry name" value="IG_LIKE"/>
    <property type="match status" value="1"/>
</dbReference>
<dbReference type="PANTHER" id="PTHR45982">
    <property type="entry name" value="REGULATOR OF CHROMOSOME CONDENSATION"/>
    <property type="match status" value="1"/>
</dbReference>
<dbReference type="Proteomes" id="UP000247099">
    <property type="component" value="Unassembled WGS sequence"/>
</dbReference>
<dbReference type="PROSITE" id="PS00626">
    <property type="entry name" value="RCC1_2"/>
    <property type="match status" value="1"/>
</dbReference>
<dbReference type="PANTHER" id="PTHR45982:SF1">
    <property type="entry name" value="REGULATOR OF CHROMOSOME CONDENSATION"/>
    <property type="match status" value="1"/>
</dbReference>
<dbReference type="PROSITE" id="PS50012">
    <property type="entry name" value="RCC1_3"/>
    <property type="match status" value="4"/>
</dbReference>
<dbReference type="InterPro" id="IPR013098">
    <property type="entry name" value="Ig_I-set"/>
</dbReference>
<keyword evidence="3" id="KW-1185">Reference proteome</keyword>
<dbReference type="InterPro" id="IPR000408">
    <property type="entry name" value="Reg_chr_condens"/>
</dbReference>
<dbReference type="InterPro" id="IPR009091">
    <property type="entry name" value="RCC1/BLIP-II"/>
</dbReference>
<dbReference type="InterPro" id="IPR051553">
    <property type="entry name" value="Ran_GTPase-activating"/>
</dbReference>
<dbReference type="CDD" id="cd00096">
    <property type="entry name" value="Ig"/>
    <property type="match status" value="1"/>
</dbReference>
<proteinExistence type="predicted"/>
<dbReference type="SUPFAM" id="SSF50985">
    <property type="entry name" value="RCC1/BLIP-II"/>
    <property type="match status" value="1"/>
</dbReference>
<dbReference type="GO" id="GO:0005085">
    <property type="term" value="F:guanyl-nucleotide exchange factor activity"/>
    <property type="evidence" value="ECO:0007669"/>
    <property type="project" value="TreeGrafter"/>
</dbReference>
<dbReference type="Gene3D" id="2.60.40.10">
    <property type="entry name" value="Immunoglobulins"/>
    <property type="match status" value="2"/>
</dbReference>
<feature type="domain" description="Ig-like" evidence="1">
    <location>
        <begin position="264"/>
        <end position="344"/>
    </location>
</feature>
<dbReference type="GO" id="GO:0005737">
    <property type="term" value="C:cytoplasm"/>
    <property type="evidence" value="ECO:0007669"/>
    <property type="project" value="TreeGrafter"/>
</dbReference>
<dbReference type="InterPro" id="IPR007110">
    <property type="entry name" value="Ig-like_dom"/>
</dbReference>
<gene>
    <name evidence="2" type="ORF">DDZ13_06405</name>
</gene>
<evidence type="ECO:0000259" key="1">
    <source>
        <dbReference type="PROSITE" id="PS50835"/>
    </source>
</evidence>
<dbReference type="InterPro" id="IPR036179">
    <property type="entry name" value="Ig-like_dom_sf"/>
</dbReference>
<dbReference type="Pfam" id="PF13540">
    <property type="entry name" value="RCC1_2"/>
    <property type="match status" value="4"/>
</dbReference>
<dbReference type="EMBL" id="QHJQ01000003">
    <property type="protein sequence ID" value="PXA04794.1"/>
    <property type="molecule type" value="Genomic_DNA"/>
</dbReference>
<dbReference type="SMART" id="SM00409">
    <property type="entry name" value="IG"/>
    <property type="match status" value="2"/>
</dbReference>
<evidence type="ECO:0000313" key="3">
    <source>
        <dbReference type="Proteomes" id="UP000247099"/>
    </source>
</evidence>
<dbReference type="SUPFAM" id="SSF48726">
    <property type="entry name" value="Immunoglobulin"/>
    <property type="match status" value="2"/>
</dbReference>
<name>A0A317ZGL7_9BACT</name>
<protein>
    <recommendedName>
        <fullName evidence="1">Ig-like domain-containing protein</fullName>
    </recommendedName>
</protein>